<feature type="binding site" evidence="1">
    <location>
        <position position="17"/>
    </location>
    <ligand>
        <name>a divalent metal cation</name>
        <dbReference type="ChEBI" id="CHEBI:60240"/>
        <label>1</label>
    </ligand>
</feature>
<keyword evidence="1" id="KW-0479">Metal-binding</keyword>
<organism evidence="2 3">
    <name type="scientific">candidate division WS6 bacterium OLB20</name>
    <dbReference type="NCBI Taxonomy" id="1617426"/>
    <lineage>
        <taxon>Bacteria</taxon>
        <taxon>Candidatus Dojkabacteria</taxon>
    </lineage>
</organism>
<dbReference type="GO" id="GO:0005829">
    <property type="term" value="C:cytosol"/>
    <property type="evidence" value="ECO:0007669"/>
    <property type="project" value="TreeGrafter"/>
</dbReference>
<dbReference type="Proteomes" id="UP000070457">
    <property type="component" value="Unassembled WGS sequence"/>
</dbReference>
<evidence type="ECO:0000256" key="1">
    <source>
        <dbReference type="PIRSR" id="PIRSR005902-1"/>
    </source>
</evidence>
<dbReference type="InterPro" id="IPR032466">
    <property type="entry name" value="Metal_Hydrolase"/>
</dbReference>
<dbReference type="GO" id="GO:0016788">
    <property type="term" value="F:hydrolase activity, acting on ester bonds"/>
    <property type="evidence" value="ECO:0007669"/>
    <property type="project" value="InterPro"/>
</dbReference>
<keyword evidence="2" id="KW-0378">Hydrolase</keyword>
<dbReference type="SUPFAM" id="SSF51556">
    <property type="entry name" value="Metallo-dependent hydrolases"/>
    <property type="match status" value="1"/>
</dbReference>
<sequence>MNLFASLIEAGTLFDSHCHLTDPWFSDRLDETLAAAAAAGVTSVINVATGGGDAVAMQHLFKGRAVSPTAGFHPEITIPGSKMHEEVGSGWLDQCRDRLDEALKGNLVMIGECGMDLYWPRKNNLPDDEIRAIRNRQEELLYMQCELAQLHNLPLTLHTRDALAETLAVVNRFDVTAVFHSFTGTYEELAAIMEHGYYIGINGIITYPSAQNLREAVDRYLGSRIESAADLYQRRVLIETDSPYLAPQIHRGERNQPAFAAEIFAFVRDLSISGI</sequence>
<dbReference type="AlphaFoldDB" id="A0A136LZ10"/>
<dbReference type="PANTHER" id="PTHR46124:SF2">
    <property type="entry name" value="D-AMINOACYL-TRNA DEACYLASE"/>
    <property type="match status" value="1"/>
</dbReference>
<name>A0A136LZ10_9BACT</name>
<dbReference type="GO" id="GO:0046872">
    <property type="term" value="F:metal ion binding"/>
    <property type="evidence" value="ECO:0007669"/>
    <property type="project" value="UniProtKB-KW"/>
</dbReference>
<dbReference type="Gene3D" id="3.20.20.140">
    <property type="entry name" value="Metal-dependent hydrolases"/>
    <property type="match status" value="1"/>
</dbReference>
<dbReference type="InterPro" id="IPR001130">
    <property type="entry name" value="TatD-like"/>
</dbReference>
<accession>A0A136LZ10</accession>
<dbReference type="CDD" id="cd01310">
    <property type="entry name" value="TatD_DNAse"/>
    <property type="match status" value="1"/>
</dbReference>
<feature type="binding site" evidence="1">
    <location>
        <position position="180"/>
    </location>
    <ligand>
        <name>a divalent metal cation</name>
        <dbReference type="ChEBI" id="CHEBI:60240"/>
        <label>2</label>
    </ligand>
</feature>
<proteinExistence type="predicted"/>
<dbReference type="STRING" id="1617426.TR69_WS6001000922"/>
<dbReference type="PATRIC" id="fig|1617426.3.peg.910"/>
<feature type="binding site" evidence="1">
    <location>
        <position position="158"/>
    </location>
    <ligand>
        <name>a divalent metal cation</name>
        <dbReference type="ChEBI" id="CHEBI:60240"/>
        <label>2</label>
    </ligand>
</feature>
<dbReference type="PANTHER" id="PTHR46124">
    <property type="entry name" value="D-AMINOACYL-TRNA DEACYLASE"/>
    <property type="match status" value="1"/>
</dbReference>
<dbReference type="EC" id="3.1.21.-" evidence="2"/>
<evidence type="ECO:0000313" key="2">
    <source>
        <dbReference type="EMBL" id="KXK26899.1"/>
    </source>
</evidence>
<dbReference type="EMBL" id="JYNZ01000003">
    <property type="protein sequence ID" value="KXK26899.1"/>
    <property type="molecule type" value="Genomic_DNA"/>
</dbReference>
<comment type="caution">
    <text evidence="2">The sequence shown here is derived from an EMBL/GenBank/DDBJ whole genome shotgun (WGS) entry which is preliminary data.</text>
</comment>
<protein>
    <submittedName>
        <fullName evidence="2">Putative deoxyribonuclease YcfH</fullName>
        <ecNumber evidence="2">3.1.21.-</ecNumber>
    </submittedName>
</protein>
<dbReference type="PIRSF" id="PIRSF005902">
    <property type="entry name" value="DNase_TatD"/>
    <property type="match status" value="1"/>
</dbReference>
<feature type="binding site" evidence="1">
    <location>
        <position position="112"/>
    </location>
    <ligand>
        <name>a divalent metal cation</name>
        <dbReference type="ChEBI" id="CHEBI:60240"/>
        <label>1</label>
    </ligand>
</feature>
<reference evidence="2 3" key="1">
    <citation type="submission" date="2015-02" db="EMBL/GenBank/DDBJ databases">
        <title>Improved understanding of the partial-nitritation anammox process through 23 genomes representing the majority of the microbial community.</title>
        <authorList>
            <person name="Speth D.R."/>
            <person name="In T Zandt M."/>
            <person name="Guerrero Cruz S."/>
            <person name="Jetten M.S."/>
            <person name="Dutilh B.E."/>
        </authorList>
    </citation>
    <scope>NUCLEOTIDE SEQUENCE [LARGE SCALE GENOMIC DNA]</scope>
    <source>
        <strain evidence="2">OLB20</strain>
    </source>
</reference>
<feature type="binding site" evidence="1">
    <location>
        <position position="241"/>
    </location>
    <ligand>
        <name>a divalent metal cation</name>
        <dbReference type="ChEBI" id="CHEBI:60240"/>
        <label>1</label>
    </ligand>
</feature>
<gene>
    <name evidence="2" type="primary">ycfH</name>
    <name evidence="2" type="ORF">TR69_WS6001000922</name>
</gene>
<dbReference type="Pfam" id="PF01026">
    <property type="entry name" value="TatD_DNase"/>
    <property type="match status" value="1"/>
</dbReference>
<evidence type="ECO:0000313" key="3">
    <source>
        <dbReference type="Proteomes" id="UP000070457"/>
    </source>
</evidence>
<feature type="binding site" evidence="1">
    <location>
        <position position="19"/>
    </location>
    <ligand>
        <name>a divalent metal cation</name>
        <dbReference type="ChEBI" id="CHEBI:60240"/>
        <label>1</label>
    </ligand>
</feature>